<feature type="domain" description="ABC3 transporter permease C-terminal" evidence="7">
    <location>
        <begin position="64"/>
        <end position="181"/>
    </location>
</feature>
<feature type="transmembrane region" description="Helical" evidence="6">
    <location>
        <begin position="116"/>
        <end position="143"/>
    </location>
</feature>
<evidence type="ECO:0000256" key="5">
    <source>
        <dbReference type="ARBA" id="ARBA00023136"/>
    </source>
</evidence>
<dbReference type="PANTHER" id="PTHR46795:SF3">
    <property type="entry name" value="ABC TRANSPORTER PERMEASE"/>
    <property type="match status" value="1"/>
</dbReference>
<reference evidence="8 11" key="2">
    <citation type="journal article" date="2019" name="Nat. Med.">
        <title>A library of human gut bacterial isolates paired with longitudinal multiomics data enables mechanistic microbiome research.</title>
        <authorList>
            <person name="Poyet M."/>
            <person name="Groussin M."/>
            <person name="Gibbons S.M."/>
            <person name="Avila-Pacheco J."/>
            <person name="Jiang X."/>
            <person name="Kearney S.M."/>
            <person name="Perrotta A.R."/>
            <person name="Berdy B."/>
            <person name="Zhao S."/>
            <person name="Lieberman T.D."/>
            <person name="Swanson P.K."/>
            <person name="Smith M."/>
            <person name="Roesemann S."/>
            <person name="Alexander J.E."/>
            <person name="Rich S.A."/>
            <person name="Livny J."/>
            <person name="Vlamakis H."/>
            <person name="Clish C."/>
            <person name="Bullock K."/>
            <person name="Deik A."/>
            <person name="Scott J."/>
            <person name="Pierce K.A."/>
            <person name="Xavier R.J."/>
            <person name="Alm E.J."/>
        </authorList>
    </citation>
    <scope>NUCLEOTIDE SEQUENCE [LARGE SCALE GENOMIC DNA]</scope>
    <source>
        <strain evidence="8 11">BIOML-A11</strain>
    </source>
</reference>
<feature type="transmembrane region" description="Helical" evidence="6">
    <location>
        <begin position="299"/>
        <end position="321"/>
    </location>
</feature>
<dbReference type="Pfam" id="PF02687">
    <property type="entry name" value="FtsX"/>
    <property type="match status" value="2"/>
</dbReference>
<feature type="transmembrane region" description="Helical" evidence="6">
    <location>
        <begin position="573"/>
        <end position="591"/>
    </location>
</feature>
<dbReference type="Proteomes" id="UP000479563">
    <property type="component" value="Unassembled WGS sequence"/>
</dbReference>
<evidence type="ECO:0000259" key="7">
    <source>
        <dbReference type="Pfam" id="PF02687"/>
    </source>
</evidence>
<feature type="transmembrane region" description="Helical" evidence="6">
    <location>
        <begin position="628"/>
        <end position="652"/>
    </location>
</feature>
<feature type="domain" description="ABC3 transporter permease C-terminal" evidence="7">
    <location>
        <begin position="577"/>
        <end position="693"/>
    </location>
</feature>
<organism evidence="9 10">
    <name type="scientific">Agathobacter rectalis</name>
    <dbReference type="NCBI Taxonomy" id="39491"/>
    <lineage>
        <taxon>Bacteria</taxon>
        <taxon>Bacillati</taxon>
        <taxon>Bacillota</taxon>
        <taxon>Clostridia</taxon>
        <taxon>Lachnospirales</taxon>
        <taxon>Lachnospiraceae</taxon>
        <taxon>Agathobacter</taxon>
    </lineage>
</organism>
<dbReference type="GO" id="GO:0055085">
    <property type="term" value="P:transmembrane transport"/>
    <property type="evidence" value="ECO:0007669"/>
    <property type="project" value="UniProtKB-UniRule"/>
</dbReference>
<feature type="transmembrane region" description="Helical" evidence="6">
    <location>
        <begin position="17"/>
        <end position="38"/>
    </location>
</feature>
<feature type="transmembrane region" description="Helical" evidence="6">
    <location>
        <begin position="59"/>
        <end position="78"/>
    </location>
</feature>
<evidence type="ECO:0000256" key="2">
    <source>
        <dbReference type="ARBA" id="ARBA00022475"/>
    </source>
</evidence>
<dbReference type="EMBL" id="WKQP01000037">
    <property type="protein sequence ID" value="MSC61462.1"/>
    <property type="molecule type" value="Genomic_DNA"/>
</dbReference>
<sequence length="706" mass="80338">MYLKLINSNVKKTLQDYQIYIITLVVSSALFFSFISLSSPCNTIIADGTKYSDAMFRQTINLTVGLVSLIFFVLVNYVNNHMIKRRAKEFSIYMLLGMEQKKIAFLYFVETLEVGLLAILIGTIAGTLLSGALTSIVILATGGDFDYKLGFYPDTFFKTMLFFIFVFILVGVFNTTKLSKTKLINLLNADKTVEGHLQNKKKYFISLIVTIISFASAVIMIKDYLSTGRGYMSNIPSVVSNKYQLIIGILLVCGIFSGYYAVSYIIYVVKERSKHYKYKKLNGVFISNLYARSASNAKVIASATIAIAVSILGFVVAPVLADISEEFLKFRMPYDLMINNSYRYIDKKSDIPHIDFSFVNRILNEHGIKESEICQQEGYFVWASNFENMETRDNKWDMPRLAVSLSDYNQMRKMAGLSPIELAEDEFALQASNEIDTESMKAKIEAADHEITLDNGQKIKLSENPIYNDAVGEYLYNFGNSTSFIFPDSICENLDIATTCYYVNTVETIPISICNKIEDEIKKEFRDEYTILYSKYETKYQSDKDYQDFIEPIRFVTQEKNAVKLNSVCMRLLGVYIGVIFFVICLTALSLQQLSDAENNKKQYGIMYKLGVEKSDIYKLIRKQISMFFAVPCFLAISGACVGIYVFMIRFGHKIVAYIGTKDFMLNIAIAIAMLLIIFVTYFIGTIKAYQHSVSAAFERSYRKRI</sequence>
<evidence type="ECO:0000313" key="11">
    <source>
        <dbReference type="Proteomes" id="UP000479563"/>
    </source>
</evidence>
<gene>
    <name evidence="9" type="ORF">DW001_12015</name>
    <name evidence="8" type="ORF">GKE07_14950</name>
</gene>
<proteinExistence type="inferred from homology"/>
<evidence type="ECO:0000313" key="8">
    <source>
        <dbReference type="EMBL" id="MSC61462.1"/>
    </source>
</evidence>
<feature type="transmembrane region" description="Helical" evidence="6">
    <location>
        <begin position="664"/>
        <end position="685"/>
    </location>
</feature>
<dbReference type="EMBL" id="QRPB01000016">
    <property type="protein sequence ID" value="RHL77138.1"/>
    <property type="molecule type" value="Genomic_DNA"/>
</dbReference>
<name>A0A396FFR0_9FIRM</name>
<comment type="caution">
    <text evidence="9">The sequence shown here is derived from an EMBL/GenBank/DDBJ whole genome shotgun (WGS) entry which is preliminary data.</text>
</comment>
<evidence type="ECO:0000256" key="4">
    <source>
        <dbReference type="ARBA" id="ARBA00022989"/>
    </source>
</evidence>
<keyword evidence="6" id="KW-0813">Transport</keyword>
<evidence type="ECO:0000256" key="3">
    <source>
        <dbReference type="ARBA" id="ARBA00022692"/>
    </source>
</evidence>
<keyword evidence="3 6" id="KW-0812">Transmembrane</keyword>
<dbReference type="RefSeq" id="WP_118375540.1">
    <property type="nucleotide sequence ID" value="NZ_JBDGCD010000011.1"/>
</dbReference>
<dbReference type="InterPro" id="IPR003838">
    <property type="entry name" value="ABC3_permease_C"/>
</dbReference>
<comment type="similarity">
    <text evidence="6">Belongs to the ABC-4 integral membrane protein family.</text>
</comment>
<feature type="transmembrane region" description="Helical" evidence="6">
    <location>
        <begin position="155"/>
        <end position="173"/>
    </location>
</feature>
<protein>
    <submittedName>
        <fullName evidence="9">ABC transporter permease</fullName>
    </submittedName>
    <submittedName>
        <fullName evidence="8">FtsX-like permease family protein</fullName>
    </submittedName>
</protein>
<evidence type="ECO:0000313" key="9">
    <source>
        <dbReference type="EMBL" id="RHL77138.1"/>
    </source>
</evidence>
<keyword evidence="4 6" id="KW-1133">Transmembrane helix</keyword>
<dbReference type="Proteomes" id="UP000266698">
    <property type="component" value="Unassembled WGS sequence"/>
</dbReference>
<evidence type="ECO:0000256" key="6">
    <source>
        <dbReference type="PIRNR" id="PIRNR018968"/>
    </source>
</evidence>
<keyword evidence="2 6" id="KW-1003">Cell membrane</keyword>
<dbReference type="AlphaFoldDB" id="A0A396FFR0"/>
<comment type="subcellular location">
    <subcellularLocation>
        <location evidence="1 6">Cell membrane</location>
        <topology evidence="1 6">Multi-pass membrane protein</topology>
    </subcellularLocation>
</comment>
<dbReference type="PIRSF" id="PIRSF018968">
    <property type="entry name" value="ABC_permease_BceB"/>
    <property type="match status" value="1"/>
</dbReference>
<keyword evidence="5 6" id="KW-0472">Membrane</keyword>
<feature type="transmembrane region" description="Helical" evidence="6">
    <location>
        <begin position="245"/>
        <end position="269"/>
    </location>
</feature>
<evidence type="ECO:0000313" key="10">
    <source>
        <dbReference type="Proteomes" id="UP000266698"/>
    </source>
</evidence>
<evidence type="ECO:0000256" key="1">
    <source>
        <dbReference type="ARBA" id="ARBA00004651"/>
    </source>
</evidence>
<accession>A0A396FFR0</accession>
<reference evidence="9 10" key="1">
    <citation type="submission" date="2018-08" db="EMBL/GenBank/DDBJ databases">
        <title>A genome reference for cultivated species of the human gut microbiota.</title>
        <authorList>
            <person name="Zou Y."/>
            <person name="Xue W."/>
            <person name="Luo G."/>
        </authorList>
    </citation>
    <scope>NUCLEOTIDE SEQUENCE [LARGE SCALE GENOMIC DNA]</scope>
    <source>
        <strain evidence="9 10">AF36-2BH</strain>
    </source>
</reference>
<dbReference type="GO" id="GO:0005886">
    <property type="term" value="C:plasma membrane"/>
    <property type="evidence" value="ECO:0007669"/>
    <property type="project" value="UniProtKB-SubCell"/>
</dbReference>
<dbReference type="PANTHER" id="PTHR46795">
    <property type="entry name" value="ABC TRANSPORTER PERMEASE-RELATED-RELATED"/>
    <property type="match status" value="1"/>
</dbReference>
<feature type="transmembrane region" description="Helical" evidence="6">
    <location>
        <begin position="203"/>
        <end position="225"/>
    </location>
</feature>
<dbReference type="InterPro" id="IPR027022">
    <property type="entry name" value="ABC_permease_BceB-typ"/>
</dbReference>
<dbReference type="InterPro" id="IPR052536">
    <property type="entry name" value="ABC-4_Integral_Memb_Prot"/>
</dbReference>